<keyword evidence="3" id="KW-0807">Transducer</keyword>
<gene>
    <name evidence="8" type="ORF">DGI_0398</name>
</gene>
<evidence type="ECO:0000313" key="8">
    <source>
        <dbReference type="EMBL" id="AGW12317.1"/>
    </source>
</evidence>
<dbReference type="Gene3D" id="1.10.287.950">
    <property type="entry name" value="Methyl-accepting chemotaxis protein"/>
    <property type="match status" value="1"/>
</dbReference>
<dbReference type="KEGG" id="dgg:DGI_0398"/>
<keyword evidence="6" id="KW-1133">Transmembrane helix</keyword>
<evidence type="ECO:0000256" key="6">
    <source>
        <dbReference type="SAM" id="Phobius"/>
    </source>
</evidence>
<comment type="similarity">
    <text evidence="2">Belongs to the methyl-accepting chemotaxis (MCP) protein family.</text>
</comment>
<dbReference type="eggNOG" id="COG0840">
    <property type="taxonomic scope" value="Bacteria"/>
</dbReference>
<dbReference type="PANTHER" id="PTHR43531">
    <property type="entry name" value="PROTEIN ICFG"/>
    <property type="match status" value="1"/>
</dbReference>
<dbReference type="Proteomes" id="UP000016587">
    <property type="component" value="Chromosome"/>
</dbReference>
<dbReference type="GO" id="GO:0005886">
    <property type="term" value="C:plasma membrane"/>
    <property type="evidence" value="ECO:0007669"/>
    <property type="project" value="TreeGrafter"/>
</dbReference>
<feature type="coiled-coil region" evidence="4">
    <location>
        <begin position="150"/>
        <end position="180"/>
    </location>
</feature>
<dbReference type="InterPro" id="IPR004089">
    <property type="entry name" value="MCPsignal_dom"/>
</dbReference>
<dbReference type="GO" id="GO:0004888">
    <property type="term" value="F:transmembrane signaling receptor activity"/>
    <property type="evidence" value="ECO:0007669"/>
    <property type="project" value="InterPro"/>
</dbReference>
<evidence type="ECO:0000259" key="7">
    <source>
        <dbReference type="PROSITE" id="PS50111"/>
    </source>
</evidence>
<keyword evidence="4" id="KW-0175">Coiled coil</keyword>
<dbReference type="PROSITE" id="PS50111">
    <property type="entry name" value="CHEMOTAXIS_TRANSDUC_2"/>
    <property type="match status" value="1"/>
</dbReference>
<keyword evidence="9" id="KW-1185">Reference proteome</keyword>
<dbReference type="PANTHER" id="PTHR43531:SF11">
    <property type="entry name" value="METHYL-ACCEPTING CHEMOTAXIS PROTEIN 3"/>
    <property type="match status" value="1"/>
</dbReference>
<protein>
    <submittedName>
        <fullName evidence="8">Putative methyl-accepting chemotaxis protein</fullName>
    </submittedName>
</protein>
<evidence type="ECO:0000313" key="9">
    <source>
        <dbReference type="Proteomes" id="UP000016587"/>
    </source>
</evidence>
<dbReference type="Pfam" id="PF12729">
    <property type="entry name" value="4HB_MCP_1"/>
    <property type="match status" value="1"/>
</dbReference>
<keyword evidence="6" id="KW-0472">Membrane</keyword>
<organism evidence="8 9">
    <name type="scientific">Megalodesulfovibrio gigas (strain ATCC 19364 / DSM 1382 / NCIMB 9332 / VKM B-1759)</name>
    <name type="common">Desulfovibrio gigas</name>
    <dbReference type="NCBI Taxonomy" id="1121448"/>
    <lineage>
        <taxon>Bacteria</taxon>
        <taxon>Pseudomonadati</taxon>
        <taxon>Thermodesulfobacteriota</taxon>
        <taxon>Desulfovibrionia</taxon>
        <taxon>Desulfovibrionales</taxon>
        <taxon>Desulfovibrionaceae</taxon>
        <taxon>Megalodesulfovibrio</taxon>
    </lineage>
</organism>
<feature type="region of interest" description="Disordered" evidence="5">
    <location>
        <begin position="628"/>
        <end position="676"/>
    </location>
</feature>
<evidence type="ECO:0000256" key="4">
    <source>
        <dbReference type="SAM" id="Coils"/>
    </source>
</evidence>
<feature type="transmembrane region" description="Helical" evidence="6">
    <location>
        <begin position="12"/>
        <end position="31"/>
    </location>
</feature>
<sequence length="676" mass="72940">MTSRLSFRLISSYAIIILSLAVVGFTGYYAAKAISGDLGALYARFLPGIITLLEADRDLHQLLVAERSMVFSDAGTKTFESLVKAYETNLQQARDRFNKFKTLAETPEEKAIIDRFEKDFAIWKETSKRVMEACRQGSSTDRLMAEELSIGEANRQFEIMREAINELTELSLKYAELREIDSRTIYTKSIILIAVLSGVMILFGSFMAWFIIRGINRSLGGEPDDIAGIARRVAIGDLSLRFNDQAPEGSVYATMRDMVDASKKVEGIVSKLAEGDLNVEAVARSDQDAMIHSLRKLVEAERGIVTLAQGLAIGRIDQTIQPRSEKDALILALAGLVEAEKRVATIAQELSQGNLHVSVVKRDAQDTLMQSLGEMVNRLADVLREVKGGAENVAAGSQEMSASSQQLSQGATEQAASVEECSASMNEMSASISQNADNATQTESIALKAAQDARESGQAVCQTVAAMKEIVSKISIIEEIARQTDLLALNAAIEAARAGDAGRGFAVVASEVRKLAERSQVAAAQITELAANSTGVAEKAGVLLDKLVPDIQKTAGLVQEIAAACQEQNMGARQVAVALEQLDQVTQQNTTAAEEFASTAEEMSAQAVQLQQGIAFFFVEDQDQLAVKSGPAPRSLPAGKGQRPDSRADSKNKGAAKKIVLDLSDNDPTDDAFERY</sequence>
<proteinExistence type="inferred from homology"/>
<dbReference type="HOGENOM" id="CLU_000445_107_16_7"/>
<dbReference type="PRINTS" id="PR00260">
    <property type="entry name" value="CHEMTRNSDUCR"/>
</dbReference>
<dbReference type="Pfam" id="PF00015">
    <property type="entry name" value="MCPsignal"/>
    <property type="match status" value="1"/>
</dbReference>
<feature type="domain" description="Methyl-accepting transducer" evidence="7">
    <location>
        <begin position="389"/>
        <end position="604"/>
    </location>
</feature>
<dbReference type="PATRIC" id="fig|1121448.10.peg.398"/>
<evidence type="ECO:0000256" key="1">
    <source>
        <dbReference type="ARBA" id="ARBA00022500"/>
    </source>
</evidence>
<feature type="transmembrane region" description="Helical" evidence="6">
    <location>
        <begin position="190"/>
        <end position="212"/>
    </location>
</feature>
<dbReference type="EMBL" id="CP006585">
    <property type="protein sequence ID" value="AGW12317.1"/>
    <property type="molecule type" value="Genomic_DNA"/>
</dbReference>
<dbReference type="eggNOG" id="COG3850">
    <property type="taxonomic scope" value="Bacteria"/>
</dbReference>
<dbReference type="AlphaFoldDB" id="T2G8T1"/>
<name>T2G8T1_MEGG1</name>
<dbReference type="GO" id="GO:0007165">
    <property type="term" value="P:signal transduction"/>
    <property type="evidence" value="ECO:0007669"/>
    <property type="project" value="UniProtKB-KW"/>
</dbReference>
<keyword evidence="1" id="KW-0145">Chemotaxis</keyword>
<feature type="region of interest" description="Disordered" evidence="5">
    <location>
        <begin position="394"/>
        <end position="413"/>
    </location>
</feature>
<dbReference type="InterPro" id="IPR004090">
    <property type="entry name" value="Chemotax_Me-accpt_rcpt"/>
</dbReference>
<accession>T2G8T1</accession>
<dbReference type="InterPro" id="IPR024478">
    <property type="entry name" value="HlyB_4HB_MCP"/>
</dbReference>
<dbReference type="GO" id="GO:0006935">
    <property type="term" value="P:chemotaxis"/>
    <property type="evidence" value="ECO:0007669"/>
    <property type="project" value="UniProtKB-KW"/>
</dbReference>
<dbReference type="InterPro" id="IPR051310">
    <property type="entry name" value="MCP_chemotaxis"/>
</dbReference>
<reference evidence="9" key="2">
    <citation type="submission" date="2013-07" db="EMBL/GenBank/DDBJ databases">
        <authorList>
            <person name="Morais-Silva F.O."/>
            <person name="Rezende A.M."/>
            <person name="Pimentel C."/>
            <person name="Resende D.M."/>
            <person name="Santos C.I."/>
            <person name="Clemente C."/>
            <person name="de Oliveira L.M."/>
            <person name="da Silva S.M."/>
            <person name="Costa D.A."/>
            <person name="Varela-Raposo A."/>
            <person name="Horacio E.C.A."/>
            <person name="Matos M."/>
            <person name="Flores O."/>
            <person name="Ruiz J.C."/>
            <person name="Rodrigues-Pousada C."/>
        </authorList>
    </citation>
    <scope>NUCLEOTIDE SEQUENCE [LARGE SCALE GENOMIC DNA]</scope>
    <source>
        <strain evidence="9">ATCC 19364 / DSM 1382 / NCIMB 9332 / VKM B-1759</strain>
    </source>
</reference>
<feature type="compositionally biased region" description="Acidic residues" evidence="5">
    <location>
        <begin position="664"/>
        <end position="676"/>
    </location>
</feature>
<evidence type="ECO:0000256" key="3">
    <source>
        <dbReference type="PROSITE-ProRule" id="PRU00284"/>
    </source>
</evidence>
<reference evidence="8 9" key="1">
    <citation type="journal article" date="2013" name="J. Bacteriol.">
        <title>Roles of HynAB and Ech, the only two hydrogenases found in the model sulfate reducer Desulfovibrio gigas.</title>
        <authorList>
            <person name="Morais-Silva F.O."/>
            <person name="Santos C.I."/>
            <person name="Rodrigues R."/>
            <person name="Pereira I.A."/>
            <person name="Rodrigues-Pousada C."/>
        </authorList>
    </citation>
    <scope>NUCLEOTIDE SEQUENCE [LARGE SCALE GENOMIC DNA]</scope>
    <source>
        <strain evidence="9">ATCC 19364 / DSM 1382 / NCIMB 9332 / VKM B-1759</strain>
    </source>
</reference>
<feature type="compositionally biased region" description="Basic and acidic residues" evidence="5">
    <location>
        <begin position="642"/>
        <end position="652"/>
    </location>
</feature>
<evidence type="ECO:0000256" key="5">
    <source>
        <dbReference type="SAM" id="MobiDB-lite"/>
    </source>
</evidence>
<feature type="compositionally biased region" description="Polar residues" evidence="5">
    <location>
        <begin position="398"/>
        <end position="413"/>
    </location>
</feature>
<dbReference type="SUPFAM" id="SSF58104">
    <property type="entry name" value="Methyl-accepting chemotaxis protein (MCP) signaling domain"/>
    <property type="match status" value="1"/>
</dbReference>
<evidence type="ECO:0000256" key="2">
    <source>
        <dbReference type="ARBA" id="ARBA00029447"/>
    </source>
</evidence>
<dbReference type="STRING" id="1121448.DGI_0398"/>
<keyword evidence="6" id="KW-0812">Transmembrane</keyword>
<dbReference type="SMART" id="SM00283">
    <property type="entry name" value="MA"/>
    <property type="match status" value="1"/>
</dbReference>